<proteinExistence type="predicted"/>
<reference evidence="9 10" key="1">
    <citation type="journal article" date="2020" name="G3 (Bethesda)">
        <title>Genetic Underpinnings of Host Manipulation by Ophiocordyceps as Revealed by Comparative Transcriptomics.</title>
        <authorList>
            <person name="Will I."/>
            <person name="Das B."/>
            <person name="Trinh T."/>
            <person name="Brachmann A."/>
            <person name="Ohm R.A."/>
            <person name="de Bekker C."/>
        </authorList>
    </citation>
    <scope>NUCLEOTIDE SEQUENCE [LARGE SCALE GENOMIC DNA]</scope>
    <source>
        <strain evidence="9 10">EC05</strain>
    </source>
</reference>
<dbReference type="InterPro" id="IPR050291">
    <property type="entry name" value="CDF_Transporter"/>
</dbReference>
<comment type="caution">
    <text evidence="9">The sequence shown here is derived from an EMBL/GenBank/DDBJ whole genome shotgun (WGS) entry which is preliminary data.</text>
</comment>
<evidence type="ECO:0000313" key="9">
    <source>
        <dbReference type="EMBL" id="KAF4581247.1"/>
    </source>
</evidence>
<dbReference type="InterPro" id="IPR058533">
    <property type="entry name" value="Cation_efflux_TM"/>
</dbReference>
<dbReference type="GO" id="GO:0008324">
    <property type="term" value="F:monoatomic cation transmembrane transporter activity"/>
    <property type="evidence" value="ECO:0007669"/>
    <property type="project" value="InterPro"/>
</dbReference>
<evidence type="ECO:0000259" key="8">
    <source>
        <dbReference type="Pfam" id="PF01545"/>
    </source>
</evidence>
<organism evidence="9 10">
    <name type="scientific">Ophiocordyceps camponoti-floridani</name>
    <dbReference type="NCBI Taxonomy" id="2030778"/>
    <lineage>
        <taxon>Eukaryota</taxon>
        <taxon>Fungi</taxon>
        <taxon>Dikarya</taxon>
        <taxon>Ascomycota</taxon>
        <taxon>Pezizomycotina</taxon>
        <taxon>Sordariomycetes</taxon>
        <taxon>Hypocreomycetidae</taxon>
        <taxon>Hypocreales</taxon>
        <taxon>Ophiocordycipitaceae</taxon>
        <taxon>Ophiocordyceps</taxon>
    </lineage>
</organism>
<gene>
    <name evidence="9" type="ORF">GQ602_007384</name>
</gene>
<evidence type="ECO:0000256" key="5">
    <source>
        <dbReference type="ARBA" id="ARBA00023136"/>
    </source>
</evidence>
<dbReference type="GO" id="GO:0030003">
    <property type="term" value="P:intracellular monoatomic cation homeostasis"/>
    <property type="evidence" value="ECO:0007669"/>
    <property type="project" value="UniProtKB-ARBA"/>
</dbReference>
<feature type="compositionally biased region" description="Acidic residues" evidence="6">
    <location>
        <begin position="230"/>
        <end position="239"/>
    </location>
</feature>
<dbReference type="PANTHER" id="PTHR43840">
    <property type="entry name" value="MITOCHONDRIAL METAL TRANSPORTER 1-RELATED"/>
    <property type="match status" value="1"/>
</dbReference>
<evidence type="ECO:0000256" key="7">
    <source>
        <dbReference type="SAM" id="Phobius"/>
    </source>
</evidence>
<dbReference type="Pfam" id="PF01545">
    <property type="entry name" value="Cation_efflux"/>
    <property type="match status" value="1"/>
</dbReference>
<evidence type="ECO:0000256" key="3">
    <source>
        <dbReference type="ARBA" id="ARBA00022692"/>
    </source>
</evidence>
<keyword evidence="10" id="KW-1185">Reference proteome</keyword>
<feature type="transmembrane region" description="Helical" evidence="7">
    <location>
        <begin position="300"/>
        <end position="321"/>
    </location>
</feature>
<dbReference type="GO" id="GO:0098771">
    <property type="term" value="P:inorganic ion homeostasis"/>
    <property type="evidence" value="ECO:0007669"/>
    <property type="project" value="UniProtKB-ARBA"/>
</dbReference>
<dbReference type="SUPFAM" id="SSF161111">
    <property type="entry name" value="Cation efflux protein transmembrane domain-like"/>
    <property type="match status" value="1"/>
</dbReference>
<comment type="subcellular location">
    <subcellularLocation>
        <location evidence="1">Membrane</location>
        <topology evidence="1">Multi-pass membrane protein</topology>
    </subcellularLocation>
</comment>
<evidence type="ECO:0000256" key="4">
    <source>
        <dbReference type="ARBA" id="ARBA00022989"/>
    </source>
</evidence>
<protein>
    <submittedName>
        <fullName evidence="9">Cation diffusion facilitator 10</fullName>
    </submittedName>
</protein>
<feature type="compositionally biased region" description="Low complexity" evidence="6">
    <location>
        <begin position="193"/>
        <end position="205"/>
    </location>
</feature>
<feature type="transmembrane region" description="Helical" evidence="7">
    <location>
        <begin position="408"/>
        <end position="429"/>
    </location>
</feature>
<dbReference type="FunFam" id="1.20.1510.10:FF:000005">
    <property type="entry name" value="Putative Cation diffusion facilitator 1"/>
    <property type="match status" value="1"/>
</dbReference>
<keyword evidence="5 7" id="KW-0472">Membrane</keyword>
<dbReference type="Gene3D" id="1.20.1510.10">
    <property type="entry name" value="Cation efflux protein transmembrane domain"/>
    <property type="match status" value="1"/>
</dbReference>
<evidence type="ECO:0000313" key="10">
    <source>
        <dbReference type="Proteomes" id="UP000562929"/>
    </source>
</evidence>
<evidence type="ECO:0000256" key="2">
    <source>
        <dbReference type="ARBA" id="ARBA00022448"/>
    </source>
</evidence>
<feature type="transmembrane region" description="Helical" evidence="7">
    <location>
        <begin position="370"/>
        <end position="388"/>
    </location>
</feature>
<feature type="compositionally biased region" description="Low complexity" evidence="6">
    <location>
        <begin position="169"/>
        <end position="180"/>
    </location>
</feature>
<dbReference type="Gene3D" id="3.30.70.1350">
    <property type="entry name" value="Cation efflux protein, cytoplasmic domain"/>
    <property type="match status" value="1"/>
</dbReference>
<feature type="compositionally biased region" description="Basic and acidic residues" evidence="6">
    <location>
        <begin position="240"/>
        <end position="255"/>
    </location>
</feature>
<dbReference type="PANTHER" id="PTHR43840:SF4">
    <property type="entry name" value="CDF DIVALENT METAL CATION TRANSPORTER (EUROFUNG)"/>
    <property type="match status" value="1"/>
</dbReference>
<dbReference type="FunFam" id="3.30.70.1350:FF:000004">
    <property type="entry name" value="Cation diffusion facilitator 10"/>
    <property type="match status" value="1"/>
</dbReference>
<dbReference type="EMBL" id="JAACLJ010000009">
    <property type="protein sequence ID" value="KAF4581247.1"/>
    <property type="molecule type" value="Genomic_DNA"/>
</dbReference>
<dbReference type="Proteomes" id="UP000562929">
    <property type="component" value="Unassembled WGS sequence"/>
</dbReference>
<dbReference type="OrthoDB" id="78296at2759"/>
<keyword evidence="3 7" id="KW-0812">Transmembrane</keyword>
<feature type="region of interest" description="Disordered" evidence="6">
    <location>
        <begin position="169"/>
        <end position="209"/>
    </location>
</feature>
<dbReference type="AlphaFoldDB" id="A0A8H4Q1G2"/>
<name>A0A8H4Q1G2_9HYPO</name>
<sequence>MASPVSPKPRPIRRPSLLSLDEHYPLTTRTGALASLIRNRSSHQSLAGSWPPAHRHHAADDEEARHDDDDIERLLRDGTRLSQILKGPQVRSMNLIGKSNPRYRWDSYWKNDDELKLMDKTLRHYYRRTNDLIQQYMYIDCLLDSSIPHDLLNEYSAELEASAFRPIDVPPTITEEPTVTSSLATSHEPSYGSVSPPTSSLPTLPQKRTPKDIFRSSESMPLLVHDDESINDQYDDDDEQGHHQCHGHDDADARNKMRNDARHPFAPRTPQSADDGPRPFLPWLEDGDVESDDPVVTVAIWINLVANLVLLIGKMVVIVSVPSMSVLASLVDATLDFLSTAIVWTTTRLISSGQKDQYRYPVGRRRLEPLGVLVFSVIMVTSFVQVALQCMQRLLSPDHQILQLSVPAIVILVSTVVIKGACWLWCRLIKNSGVRALAEDAKTDVIFNLGSIFFPIVGFYGRIWWLDALGGLLLSLIVILTWSQTSAHHVRNLTGHSAEPDERNLLLYLTMRFATAIRQIQNLRAYHAGDKLFVEVDIVLSASTPLKDSHDLSEVLTYFLESVPIVDRAFVHVDYTSYNAPTHILKQSSD</sequence>
<dbReference type="SUPFAM" id="SSF160240">
    <property type="entry name" value="Cation efflux protein cytoplasmic domain-like"/>
    <property type="match status" value="1"/>
</dbReference>
<accession>A0A8H4Q1G2</accession>
<feature type="domain" description="Cation efflux protein transmembrane" evidence="8">
    <location>
        <begin position="300"/>
        <end position="491"/>
    </location>
</feature>
<feature type="region of interest" description="Disordered" evidence="6">
    <location>
        <begin position="44"/>
        <end position="68"/>
    </location>
</feature>
<keyword evidence="2" id="KW-0813">Transport</keyword>
<evidence type="ECO:0000256" key="1">
    <source>
        <dbReference type="ARBA" id="ARBA00004141"/>
    </source>
</evidence>
<dbReference type="InterPro" id="IPR027469">
    <property type="entry name" value="Cation_efflux_TMD_sf"/>
</dbReference>
<keyword evidence="4 7" id="KW-1133">Transmembrane helix</keyword>
<dbReference type="GO" id="GO:0016020">
    <property type="term" value="C:membrane"/>
    <property type="evidence" value="ECO:0007669"/>
    <property type="project" value="UniProtKB-SubCell"/>
</dbReference>
<feature type="region of interest" description="Disordered" evidence="6">
    <location>
        <begin position="230"/>
        <end position="255"/>
    </location>
</feature>
<dbReference type="InterPro" id="IPR036837">
    <property type="entry name" value="Cation_efflux_CTD_sf"/>
</dbReference>
<evidence type="ECO:0000256" key="6">
    <source>
        <dbReference type="SAM" id="MobiDB-lite"/>
    </source>
</evidence>